<accession>A0AAE0HRB8</accession>
<proteinExistence type="predicted"/>
<sequence length="211" mass="22560">MFDSAVAHGPDYTRGRPFACLVQVQPIYSFPFIEHAGPNRILLPNIRTSSVSSFGFKLFLISAPSSLSPRLVIGPFLSETWLPSSYQGPRIKNNVVVGILLCNGSESTAQTCSARNYATVPVRPPRGSSPACKTTVRRSNLPSAAVGSCVRNSACISVVVEPQDWARRHAIAPVQPATSPRTACLLKPQPIVQEAGHISDADHILEGDAAS</sequence>
<comment type="caution">
    <text evidence="1">The sequence shown here is derived from an EMBL/GenBank/DDBJ whole genome shotgun (WGS) entry which is preliminary data.</text>
</comment>
<protein>
    <submittedName>
        <fullName evidence="1">Uncharacterized protein</fullName>
    </submittedName>
</protein>
<dbReference type="Proteomes" id="UP001278766">
    <property type="component" value="Unassembled WGS sequence"/>
</dbReference>
<dbReference type="AlphaFoldDB" id="A0AAE0HRB8"/>
<reference evidence="1" key="2">
    <citation type="submission" date="2023-06" db="EMBL/GenBank/DDBJ databases">
        <authorList>
            <consortium name="Lawrence Berkeley National Laboratory"/>
            <person name="Haridas S."/>
            <person name="Hensen N."/>
            <person name="Bonometti L."/>
            <person name="Westerberg I."/>
            <person name="Brannstrom I.O."/>
            <person name="Guillou S."/>
            <person name="Cros-Aarteil S."/>
            <person name="Calhoun S."/>
            <person name="Kuo A."/>
            <person name="Mondo S."/>
            <person name="Pangilinan J."/>
            <person name="Riley R."/>
            <person name="Labutti K."/>
            <person name="Andreopoulos B."/>
            <person name="Lipzen A."/>
            <person name="Chen C."/>
            <person name="Yanf M."/>
            <person name="Daum C."/>
            <person name="Ng V."/>
            <person name="Clum A."/>
            <person name="Steindorff A."/>
            <person name="Ohm R."/>
            <person name="Martin F."/>
            <person name="Silar P."/>
            <person name="Natvig D."/>
            <person name="Lalanne C."/>
            <person name="Gautier V."/>
            <person name="Ament-Velasquez S.L."/>
            <person name="Kruys A."/>
            <person name="Hutchinson M.I."/>
            <person name="Powell A.J."/>
            <person name="Barry K."/>
            <person name="Miller A.N."/>
            <person name="Grigoriev I.V."/>
            <person name="Debuchy R."/>
            <person name="Gladieux P."/>
            <person name="Thoren M.H."/>
            <person name="Johannesson H."/>
        </authorList>
    </citation>
    <scope>NUCLEOTIDE SEQUENCE</scope>
    <source>
        <strain evidence="1">CBS 168.71</strain>
    </source>
</reference>
<reference evidence="1" key="1">
    <citation type="journal article" date="2023" name="Mol. Phylogenet. Evol.">
        <title>Genome-scale phylogeny and comparative genomics of the fungal order Sordariales.</title>
        <authorList>
            <person name="Hensen N."/>
            <person name="Bonometti L."/>
            <person name="Westerberg I."/>
            <person name="Brannstrom I.O."/>
            <person name="Guillou S."/>
            <person name="Cros-Aarteil S."/>
            <person name="Calhoun S."/>
            <person name="Haridas S."/>
            <person name="Kuo A."/>
            <person name="Mondo S."/>
            <person name="Pangilinan J."/>
            <person name="Riley R."/>
            <person name="LaButti K."/>
            <person name="Andreopoulos B."/>
            <person name="Lipzen A."/>
            <person name="Chen C."/>
            <person name="Yan M."/>
            <person name="Daum C."/>
            <person name="Ng V."/>
            <person name="Clum A."/>
            <person name="Steindorff A."/>
            <person name="Ohm R.A."/>
            <person name="Martin F."/>
            <person name="Silar P."/>
            <person name="Natvig D.O."/>
            <person name="Lalanne C."/>
            <person name="Gautier V."/>
            <person name="Ament-Velasquez S.L."/>
            <person name="Kruys A."/>
            <person name="Hutchinson M.I."/>
            <person name="Powell A.J."/>
            <person name="Barry K."/>
            <person name="Miller A.N."/>
            <person name="Grigoriev I.V."/>
            <person name="Debuchy R."/>
            <person name="Gladieux P."/>
            <person name="Hiltunen Thoren M."/>
            <person name="Johannesson H."/>
        </authorList>
    </citation>
    <scope>NUCLEOTIDE SEQUENCE</scope>
    <source>
        <strain evidence="1">CBS 168.71</strain>
    </source>
</reference>
<dbReference type="EMBL" id="JAUEPN010000001">
    <property type="protein sequence ID" value="KAK3301288.1"/>
    <property type="molecule type" value="Genomic_DNA"/>
</dbReference>
<dbReference type="GeneID" id="87838325"/>
<organism evidence="1 2">
    <name type="scientific">Chaetomium fimeti</name>
    <dbReference type="NCBI Taxonomy" id="1854472"/>
    <lineage>
        <taxon>Eukaryota</taxon>
        <taxon>Fungi</taxon>
        <taxon>Dikarya</taxon>
        <taxon>Ascomycota</taxon>
        <taxon>Pezizomycotina</taxon>
        <taxon>Sordariomycetes</taxon>
        <taxon>Sordariomycetidae</taxon>
        <taxon>Sordariales</taxon>
        <taxon>Chaetomiaceae</taxon>
        <taxon>Chaetomium</taxon>
    </lineage>
</organism>
<evidence type="ECO:0000313" key="1">
    <source>
        <dbReference type="EMBL" id="KAK3301288.1"/>
    </source>
</evidence>
<evidence type="ECO:0000313" key="2">
    <source>
        <dbReference type="Proteomes" id="UP001278766"/>
    </source>
</evidence>
<name>A0AAE0HRB8_9PEZI</name>
<dbReference type="RefSeq" id="XP_062664802.1">
    <property type="nucleotide sequence ID" value="XM_062801377.1"/>
</dbReference>
<gene>
    <name evidence="1" type="ORF">B0H64DRAFT_34801</name>
</gene>
<keyword evidence="2" id="KW-1185">Reference proteome</keyword>